<dbReference type="HOGENOM" id="CLU_082728_0_0_4"/>
<dbReference type="STRING" id="595537.Varpa_5083"/>
<accession>E6V449</accession>
<dbReference type="InterPro" id="IPR014583">
    <property type="entry name" value="Uncharacterised_Sir2-like"/>
</dbReference>
<name>E6V449_VARPE</name>
<dbReference type="CDD" id="cd01406">
    <property type="entry name" value="SIR2-like"/>
    <property type="match status" value="1"/>
</dbReference>
<feature type="transmembrane region" description="Helical" evidence="2">
    <location>
        <begin position="40"/>
        <end position="59"/>
    </location>
</feature>
<dbReference type="KEGG" id="vpe:Varpa_5083"/>
<dbReference type="EMBL" id="CP002417">
    <property type="protein sequence ID" value="ADU39243.1"/>
    <property type="molecule type" value="Genomic_DNA"/>
</dbReference>
<dbReference type="RefSeq" id="WP_013543451.1">
    <property type="nucleotide sequence ID" value="NC_014931.1"/>
</dbReference>
<evidence type="ECO:0000256" key="2">
    <source>
        <dbReference type="SAM" id="Phobius"/>
    </source>
</evidence>
<dbReference type="PIRSF" id="PIRSF033541">
    <property type="entry name" value="ORF25P_Sir2"/>
    <property type="match status" value="1"/>
</dbReference>
<organism evidence="3 4">
    <name type="scientific">Variovorax paradoxus (strain EPS)</name>
    <dbReference type="NCBI Taxonomy" id="595537"/>
    <lineage>
        <taxon>Bacteria</taxon>
        <taxon>Pseudomonadati</taxon>
        <taxon>Pseudomonadota</taxon>
        <taxon>Betaproteobacteria</taxon>
        <taxon>Burkholderiales</taxon>
        <taxon>Comamonadaceae</taxon>
        <taxon>Variovorax</taxon>
    </lineage>
</organism>
<keyword evidence="2" id="KW-0472">Membrane</keyword>
<dbReference type="eggNOG" id="COG0846">
    <property type="taxonomic scope" value="Bacteria"/>
</dbReference>
<dbReference type="InterPro" id="IPR029035">
    <property type="entry name" value="DHS-like_NAD/FAD-binding_dom"/>
</dbReference>
<evidence type="ECO:0000256" key="1">
    <source>
        <dbReference type="SAM" id="MobiDB-lite"/>
    </source>
</evidence>
<dbReference type="SUPFAM" id="SSF52467">
    <property type="entry name" value="DHS-like NAD/FAD-binding domain"/>
    <property type="match status" value="1"/>
</dbReference>
<dbReference type="AlphaFoldDB" id="E6V449"/>
<keyword evidence="2" id="KW-1133">Transmembrane helix</keyword>
<feature type="region of interest" description="Disordered" evidence="1">
    <location>
        <begin position="1"/>
        <end position="27"/>
    </location>
</feature>
<evidence type="ECO:0000313" key="4">
    <source>
        <dbReference type="Proteomes" id="UP000008917"/>
    </source>
</evidence>
<dbReference type="Pfam" id="PF13289">
    <property type="entry name" value="SIR2_2"/>
    <property type="match status" value="1"/>
</dbReference>
<proteinExistence type="predicted"/>
<protein>
    <submittedName>
        <fullName evidence="3">Sir2 family NAD-dependent protein deacetylase</fullName>
    </submittedName>
</protein>
<dbReference type="Proteomes" id="UP000008917">
    <property type="component" value="Chromosome"/>
</dbReference>
<reference evidence="3 4" key="2">
    <citation type="journal article" date="2013" name="Genome Announc.">
        <title>Genome of the Root-Associated Plant Growth-Promoting Bacterium Variovorax paradoxus Strain EPS.</title>
        <authorList>
            <person name="Han J.I."/>
            <person name="Spain J.C."/>
            <person name="Leadbetter J.R."/>
            <person name="Ovchinnikova G."/>
            <person name="Goodwin L.A."/>
            <person name="Han C.S."/>
            <person name="Woyke T."/>
            <person name="Davenport K.W."/>
            <person name="Orwin P.M."/>
        </authorList>
    </citation>
    <scope>NUCLEOTIDE SEQUENCE [LARGE SCALE GENOMIC DNA]</scope>
    <source>
        <strain evidence="3 4">EPS</strain>
    </source>
</reference>
<evidence type="ECO:0000313" key="3">
    <source>
        <dbReference type="EMBL" id="ADU39243.1"/>
    </source>
</evidence>
<sequence>MPSTRTRTRPRSERRPTAPIGTGTGADETMRQLRDIHRRGKLLLFVGAGVSMGLGLPPWQTLIEHMARELDVEATAFADKGSYLTLAEYFRIKHGSIGPLRSWMDREWHPRDVELGKSRIHELIAKGLFPLIYTTNYDRWLESAFEHHKVAYTKIVSVADLAKLRPDATQIIKFHGDLEDDASIVLDESSYFRRLDFESPLDIKLRADVLGRTVMFIGYSLADVNIRYLFYKLSRLWKSSVPNVAQPVSYLFSPSANEVQRAVLGQWGIEMVHLGGDPSQALIRFLETVLDDE</sequence>
<reference evidence="4" key="1">
    <citation type="submission" date="2010-12" db="EMBL/GenBank/DDBJ databases">
        <title>Complete sequence of Variovorax paradoxus EPS.</title>
        <authorList>
            <consortium name="US DOE Joint Genome Institute"/>
            <person name="Lucas S."/>
            <person name="Copeland A."/>
            <person name="Lapidus A."/>
            <person name="Cheng J.-F."/>
            <person name="Goodwin L."/>
            <person name="Pitluck S."/>
            <person name="Teshima H."/>
            <person name="Detter J.C."/>
            <person name="Han C."/>
            <person name="Tapia R."/>
            <person name="Land M."/>
            <person name="Hauser L."/>
            <person name="Kyrpides N."/>
            <person name="Ivanova N."/>
            <person name="Ovchinnikova G."/>
            <person name="Orwin P."/>
            <person name="Han J.-I.G."/>
            <person name="Woyke T."/>
        </authorList>
    </citation>
    <scope>NUCLEOTIDE SEQUENCE [LARGE SCALE GENOMIC DNA]</scope>
    <source>
        <strain evidence="4">EPS</strain>
    </source>
</reference>
<gene>
    <name evidence="3" type="ordered locus">Varpa_5083</name>
</gene>
<dbReference type="Gene3D" id="3.40.50.1220">
    <property type="entry name" value="TPP-binding domain"/>
    <property type="match status" value="1"/>
</dbReference>
<keyword evidence="2" id="KW-0812">Transmembrane</keyword>